<dbReference type="SUPFAM" id="SSF53383">
    <property type="entry name" value="PLP-dependent transferases"/>
    <property type="match status" value="1"/>
</dbReference>
<dbReference type="Gene3D" id="3.90.1150.10">
    <property type="entry name" value="Aspartate Aminotransferase, domain 1"/>
    <property type="match status" value="1"/>
</dbReference>
<dbReference type="InterPro" id="IPR029044">
    <property type="entry name" value="Nucleotide-diphossugar_trans"/>
</dbReference>
<name>A0A365XUT2_9BACT</name>
<dbReference type="InterPro" id="IPR015421">
    <property type="entry name" value="PyrdxlP-dep_Trfase_major"/>
</dbReference>
<keyword evidence="4" id="KW-1185">Reference proteome</keyword>
<evidence type="ECO:0000313" key="3">
    <source>
        <dbReference type="EMBL" id="RBL89464.1"/>
    </source>
</evidence>
<dbReference type="EMBL" id="QFFJ01000002">
    <property type="protein sequence ID" value="RBL89464.1"/>
    <property type="molecule type" value="Genomic_DNA"/>
</dbReference>
<feature type="domain" description="MobA-like NTP transferase" evidence="2">
    <location>
        <begin position="3"/>
        <end position="122"/>
    </location>
</feature>
<feature type="domain" description="Aminotransferase class I/classII large" evidence="1">
    <location>
        <begin position="361"/>
        <end position="591"/>
    </location>
</feature>
<evidence type="ECO:0000259" key="1">
    <source>
        <dbReference type="Pfam" id="PF00155"/>
    </source>
</evidence>
<dbReference type="RefSeq" id="WP_113618209.1">
    <property type="nucleotide sequence ID" value="NZ_QFFJ01000002.1"/>
</dbReference>
<dbReference type="AlphaFoldDB" id="A0A365XUT2"/>
<dbReference type="SUPFAM" id="SSF53448">
    <property type="entry name" value="Nucleotide-diphospho-sugar transferases"/>
    <property type="match status" value="1"/>
</dbReference>
<evidence type="ECO:0000313" key="4">
    <source>
        <dbReference type="Proteomes" id="UP000253410"/>
    </source>
</evidence>
<keyword evidence="3" id="KW-0032">Aminotransferase</keyword>
<dbReference type="CDD" id="cd02523">
    <property type="entry name" value="PC_cytidylyltransferase"/>
    <property type="match status" value="1"/>
</dbReference>
<dbReference type="GO" id="GO:0016779">
    <property type="term" value="F:nucleotidyltransferase activity"/>
    <property type="evidence" value="ECO:0007669"/>
    <property type="project" value="UniProtKB-ARBA"/>
</dbReference>
<accession>A0A365XUT2</accession>
<dbReference type="Pfam" id="PF00155">
    <property type="entry name" value="Aminotran_1_2"/>
    <property type="match status" value="1"/>
</dbReference>
<protein>
    <submittedName>
        <fullName evidence="3">Aminotransferase</fullName>
    </submittedName>
</protein>
<dbReference type="Proteomes" id="UP000253410">
    <property type="component" value="Unassembled WGS sequence"/>
</dbReference>
<reference evidence="3 4" key="1">
    <citation type="submission" date="2018-05" db="EMBL/GenBank/DDBJ databases">
        <title>Chitinophaga sp. K3CV102501T nov., isolated from isolated from a monsoon evergreen broad-leaved forest soil.</title>
        <authorList>
            <person name="Lv Y."/>
        </authorList>
    </citation>
    <scope>NUCLEOTIDE SEQUENCE [LARGE SCALE GENOMIC DNA]</scope>
    <source>
        <strain evidence="3 4">GDMCC 1.1325</strain>
    </source>
</reference>
<proteinExistence type="predicted"/>
<dbReference type="Pfam" id="PF12804">
    <property type="entry name" value="NTP_transf_3"/>
    <property type="match status" value="1"/>
</dbReference>
<sequence length="594" mass="67301">MQAIILAAGLGSRMGLLTEGCAKSMLMFNGRPILSHLLENLVAAGVHKVVLVIGYQGEAIREFVGDSYKNMEVEFITNLNYDKANNIYSMWLCKDHLMDNDSLIIEGDLIFDKELLQPVLALGDNVITVSDLIPGMNGSIVEMDHADEIYLSKTFNTVKPDTRKYKTVNIYKFSGSFCRDVYIPLLDKAIREDQVQLFYEDILTSDIVNKYFQVSITSKQCRWMEVDTPMDLELASLMFAAPGEKYEAISRMYGGYWKIPYIKDHYYLTNPYFPNEVLMAELKRNFEHLVMNYPSGRNYIDTLCANMLECPKAYVTAGNGASEIIKVLMDKLPGISGVVVPTFNEYLYAGEKEKVVALGSASMDFEIDLPVLIKLSENVDTLVLVNPNNPTGKIIEREVLMQLLLHLRNEGKCLVVDESFIDFSIDASLLEDAILSAFENLVIIKSLGKSFGIPGLRTGVIVTANSKLLQEVRASLPLWNINSIAEYFLEIFPRYRKQYLLSCERLKAERDYLFEQLGKIRFLSPLASEANFFLCRVSEELDPADLCEKLLDRYNILVKNCSGKPGFDNNSNYIRIGVRNREDNDYLINALLTF</sequence>
<organism evidence="3 4">
    <name type="scientific">Chitinophaga flava</name>
    <dbReference type="NCBI Taxonomy" id="2259036"/>
    <lineage>
        <taxon>Bacteria</taxon>
        <taxon>Pseudomonadati</taxon>
        <taxon>Bacteroidota</taxon>
        <taxon>Chitinophagia</taxon>
        <taxon>Chitinophagales</taxon>
        <taxon>Chitinophagaceae</taxon>
        <taxon>Chitinophaga</taxon>
    </lineage>
</organism>
<comment type="caution">
    <text evidence="3">The sequence shown here is derived from an EMBL/GenBank/DDBJ whole genome shotgun (WGS) entry which is preliminary data.</text>
</comment>
<dbReference type="OrthoDB" id="9813612at2"/>
<evidence type="ECO:0000259" key="2">
    <source>
        <dbReference type="Pfam" id="PF12804"/>
    </source>
</evidence>
<dbReference type="PANTHER" id="PTHR42885">
    <property type="entry name" value="HISTIDINOL-PHOSPHATE AMINOTRANSFERASE-RELATED"/>
    <property type="match status" value="1"/>
</dbReference>
<keyword evidence="3" id="KW-0808">Transferase</keyword>
<dbReference type="GO" id="GO:0030170">
    <property type="term" value="F:pyridoxal phosphate binding"/>
    <property type="evidence" value="ECO:0007669"/>
    <property type="project" value="InterPro"/>
</dbReference>
<dbReference type="Gene3D" id="3.90.550.10">
    <property type="entry name" value="Spore Coat Polysaccharide Biosynthesis Protein SpsA, Chain A"/>
    <property type="match status" value="1"/>
</dbReference>
<dbReference type="InterPro" id="IPR015424">
    <property type="entry name" value="PyrdxlP-dep_Trfase"/>
</dbReference>
<dbReference type="InterPro" id="IPR004839">
    <property type="entry name" value="Aminotransferase_I/II_large"/>
</dbReference>
<dbReference type="Gene3D" id="3.40.640.10">
    <property type="entry name" value="Type I PLP-dependent aspartate aminotransferase-like (Major domain)"/>
    <property type="match status" value="1"/>
</dbReference>
<gene>
    <name evidence="3" type="ORF">DF182_23400</name>
</gene>
<dbReference type="InterPro" id="IPR025877">
    <property type="entry name" value="MobA-like_NTP_Trfase"/>
</dbReference>
<dbReference type="GO" id="GO:0008483">
    <property type="term" value="F:transaminase activity"/>
    <property type="evidence" value="ECO:0007669"/>
    <property type="project" value="UniProtKB-KW"/>
</dbReference>
<dbReference type="CDD" id="cd00609">
    <property type="entry name" value="AAT_like"/>
    <property type="match status" value="1"/>
</dbReference>
<dbReference type="InterPro" id="IPR015422">
    <property type="entry name" value="PyrdxlP-dep_Trfase_small"/>
</dbReference>